<proteinExistence type="predicted"/>
<evidence type="ECO:0000256" key="1">
    <source>
        <dbReference type="SAM" id="Phobius"/>
    </source>
</evidence>
<organism evidence="2 3">
    <name type="scientific">Candidatus Yanofskybacteria bacterium RIFCSPHIGHO2_01_FULL_48_25b</name>
    <dbReference type="NCBI Taxonomy" id="1802672"/>
    <lineage>
        <taxon>Bacteria</taxon>
        <taxon>Candidatus Yanofskyibacteriota</taxon>
    </lineage>
</organism>
<dbReference type="EMBL" id="MGJM01000003">
    <property type="protein sequence ID" value="OGN07190.1"/>
    <property type="molecule type" value="Genomic_DNA"/>
</dbReference>
<accession>A0A1F8F3M2</accession>
<name>A0A1F8F3M2_9BACT</name>
<feature type="transmembrane region" description="Helical" evidence="1">
    <location>
        <begin position="115"/>
        <end position="134"/>
    </location>
</feature>
<keyword evidence="1" id="KW-0812">Transmembrane</keyword>
<feature type="transmembrane region" description="Helical" evidence="1">
    <location>
        <begin position="17"/>
        <end position="35"/>
    </location>
</feature>
<keyword evidence="1" id="KW-1133">Transmembrane helix</keyword>
<comment type="caution">
    <text evidence="2">The sequence shown here is derived from an EMBL/GenBank/DDBJ whole genome shotgun (WGS) entry which is preliminary data.</text>
</comment>
<dbReference type="Proteomes" id="UP000177605">
    <property type="component" value="Unassembled WGS sequence"/>
</dbReference>
<gene>
    <name evidence="2" type="ORF">A2669_00415</name>
</gene>
<evidence type="ECO:0000313" key="3">
    <source>
        <dbReference type="Proteomes" id="UP000177605"/>
    </source>
</evidence>
<reference evidence="2 3" key="1">
    <citation type="journal article" date="2016" name="Nat. Commun.">
        <title>Thousands of microbial genomes shed light on interconnected biogeochemical processes in an aquifer system.</title>
        <authorList>
            <person name="Anantharaman K."/>
            <person name="Brown C.T."/>
            <person name="Hug L.A."/>
            <person name="Sharon I."/>
            <person name="Castelle C.J."/>
            <person name="Probst A.J."/>
            <person name="Thomas B.C."/>
            <person name="Singh A."/>
            <person name="Wilkins M.J."/>
            <person name="Karaoz U."/>
            <person name="Brodie E.L."/>
            <person name="Williams K.H."/>
            <person name="Hubbard S.S."/>
            <person name="Banfield J.F."/>
        </authorList>
    </citation>
    <scope>NUCLEOTIDE SEQUENCE [LARGE SCALE GENOMIC DNA]</scope>
</reference>
<protein>
    <submittedName>
        <fullName evidence="2">Uncharacterized protein</fullName>
    </submittedName>
</protein>
<feature type="transmembrane region" description="Helical" evidence="1">
    <location>
        <begin position="47"/>
        <end position="68"/>
    </location>
</feature>
<keyword evidence="1" id="KW-0472">Membrane</keyword>
<dbReference type="AlphaFoldDB" id="A0A1F8F3M2"/>
<evidence type="ECO:0000313" key="2">
    <source>
        <dbReference type="EMBL" id="OGN07190.1"/>
    </source>
</evidence>
<feature type="transmembrane region" description="Helical" evidence="1">
    <location>
        <begin position="75"/>
        <end position="95"/>
    </location>
</feature>
<sequence length="139" mass="15610">MASALKKVFRFETHHRILVYTIILIATIVFVRSAVKLYDPNPIFFNLQLHHFDYGLFMLLIIVKLLLFGGRKLDGLYLVLAAVASGLVIDEYVFIRQSIVESANGVKIYDSTLPSVLIAILIGVLVTLFIGSLTKRNKT</sequence>